<keyword evidence="3" id="KW-1185">Reference proteome</keyword>
<feature type="chain" id="PRO_5015916746" evidence="1">
    <location>
        <begin position="25"/>
        <end position="396"/>
    </location>
</feature>
<dbReference type="PRINTS" id="PR00834">
    <property type="entry name" value="PROTEASES2C"/>
</dbReference>
<dbReference type="PANTHER" id="PTHR43019:SF23">
    <property type="entry name" value="PROTEASE DO-LIKE 5, CHLOROPLASTIC"/>
    <property type="match status" value="1"/>
</dbReference>
<reference evidence="2 3" key="1">
    <citation type="submission" date="2018-05" db="EMBL/GenBank/DDBJ databases">
        <title>Complete Genome Sequence of Methylobacterium sp. 17Sr1-43.</title>
        <authorList>
            <person name="Srinivasan S."/>
        </authorList>
    </citation>
    <scope>NUCLEOTIDE SEQUENCE [LARGE SCALE GENOMIC DNA]</scope>
    <source>
        <strain evidence="2 3">17Sr1-43</strain>
    </source>
</reference>
<dbReference type="GO" id="GO:0004252">
    <property type="term" value="F:serine-type endopeptidase activity"/>
    <property type="evidence" value="ECO:0007669"/>
    <property type="project" value="InterPro"/>
</dbReference>
<dbReference type="PANTHER" id="PTHR43019">
    <property type="entry name" value="SERINE ENDOPROTEASE DEGS"/>
    <property type="match status" value="1"/>
</dbReference>
<keyword evidence="2" id="KW-0378">Hydrolase</keyword>
<gene>
    <name evidence="2" type="ORF">DK427_19915</name>
</gene>
<dbReference type="InterPro" id="IPR043504">
    <property type="entry name" value="Peptidase_S1_PA_chymotrypsin"/>
</dbReference>
<dbReference type="RefSeq" id="WP_109952780.1">
    <property type="nucleotide sequence ID" value="NZ_CP029551.1"/>
</dbReference>
<accession>A0A2U8VV87</accession>
<keyword evidence="1" id="KW-0732">Signal</keyword>
<organism evidence="2 3">
    <name type="scientific">Methylobacterium radiodurans</name>
    <dbReference type="NCBI Taxonomy" id="2202828"/>
    <lineage>
        <taxon>Bacteria</taxon>
        <taxon>Pseudomonadati</taxon>
        <taxon>Pseudomonadota</taxon>
        <taxon>Alphaproteobacteria</taxon>
        <taxon>Hyphomicrobiales</taxon>
        <taxon>Methylobacteriaceae</taxon>
        <taxon>Methylobacterium</taxon>
    </lineage>
</organism>
<keyword evidence="2" id="KW-0645">Protease</keyword>
<name>A0A2U8VV87_9HYPH</name>
<proteinExistence type="predicted"/>
<evidence type="ECO:0000313" key="2">
    <source>
        <dbReference type="EMBL" id="AWN37714.1"/>
    </source>
</evidence>
<dbReference type="Pfam" id="PF13365">
    <property type="entry name" value="Trypsin_2"/>
    <property type="match status" value="1"/>
</dbReference>
<protein>
    <submittedName>
        <fullName evidence="2">Serine protease</fullName>
    </submittedName>
</protein>
<dbReference type="InterPro" id="IPR001940">
    <property type="entry name" value="Peptidase_S1C"/>
</dbReference>
<dbReference type="OrthoDB" id="1522627at2"/>
<evidence type="ECO:0000256" key="1">
    <source>
        <dbReference type="SAM" id="SignalP"/>
    </source>
</evidence>
<sequence length="396" mass="41893">MLARLIATTSAIVIMHLGAQSALAAPLPPTLTVDKTVGKVAGWSIGYSESLDGCLAAATYGDGTTMWFGINGKRGTTYIAFTNEKWRSIEIGEEYEIRMTTRGRAAWRGLFTGFARDDERGLFQAGLKDKFIDDLASAGSVSVLFKGRQIAQLSLVGSTEAFEAVIGCQKDVRTASAKADGAGPAKPHKRAEGSFSTGTGFFVSERGHILTNNHVVEGCSDYIVQQPGNPSIKARLVARDANNDLAVLSTDLPQKVVPPLSVRARLGEPVYVYGFPQTDVLSSTGNFTIGNVTATAGSNNDTRNIQISAPIHGGNSGGPVLDQYANVVGVIQSKQVAFASGDIPQNVNFAIKTSVALSFLDANAIEAPINVRTSDAMDGSTIAEKARDFTVQVVCR</sequence>
<evidence type="ECO:0000313" key="3">
    <source>
        <dbReference type="Proteomes" id="UP000246058"/>
    </source>
</evidence>
<dbReference type="Proteomes" id="UP000246058">
    <property type="component" value="Chromosome"/>
</dbReference>
<dbReference type="InterPro" id="IPR009003">
    <property type="entry name" value="Peptidase_S1_PA"/>
</dbReference>
<dbReference type="SUPFAM" id="SSF50494">
    <property type="entry name" value="Trypsin-like serine proteases"/>
    <property type="match status" value="1"/>
</dbReference>
<dbReference type="KEGG" id="meti:DK427_19915"/>
<dbReference type="EMBL" id="CP029551">
    <property type="protein sequence ID" value="AWN37714.1"/>
    <property type="molecule type" value="Genomic_DNA"/>
</dbReference>
<dbReference type="AlphaFoldDB" id="A0A2U8VV87"/>
<dbReference type="Gene3D" id="2.40.10.10">
    <property type="entry name" value="Trypsin-like serine proteases"/>
    <property type="match status" value="2"/>
</dbReference>
<dbReference type="GO" id="GO:0006508">
    <property type="term" value="P:proteolysis"/>
    <property type="evidence" value="ECO:0007669"/>
    <property type="project" value="UniProtKB-KW"/>
</dbReference>
<feature type="signal peptide" evidence="1">
    <location>
        <begin position="1"/>
        <end position="24"/>
    </location>
</feature>